<dbReference type="Pfam" id="PF04536">
    <property type="entry name" value="TPM_phosphatase"/>
    <property type="match status" value="1"/>
</dbReference>
<gene>
    <name evidence="3" type="ORF">BOW53_08000</name>
</gene>
<dbReference type="EMBL" id="MPRL01000026">
    <property type="protein sequence ID" value="OOZ40403.1"/>
    <property type="molecule type" value="Genomic_DNA"/>
</dbReference>
<dbReference type="PANTHER" id="PTHR30373">
    <property type="entry name" value="UPF0603 PROTEIN YGCG"/>
    <property type="match status" value="1"/>
</dbReference>
<comment type="caution">
    <text evidence="3">The sequence shown here is derived from an EMBL/GenBank/DDBJ whole genome shotgun (WGS) entry which is preliminary data.</text>
</comment>
<accession>A0A1T2L5Q0</accession>
<dbReference type="PANTHER" id="PTHR30373:SF8">
    <property type="entry name" value="BLL7265 PROTEIN"/>
    <property type="match status" value="1"/>
</dbReference>
<keyword evidence="4" id="KW-1185">Reference proteome</keyword>
<feature type="transmembrane region" description="Helical" evidence="1">
    <location>
        <begin position="50"/>
        <end position="67"/>
    </location>
</feature>
<keyword evidence="1" id="KW-1133">Transmembrane helix</keyword>
<evidence type="ECO:0000259" key="2">
    <source>
        <dbReference type="Pfam" id="PF04536"/>
    </source>
</evidence>
<feature type="transmembrane region" description="Helical" evidence="1">
    <location>
        <begin position="87"/>
        <end position="111"/>
    </location>
</feature>
<dbReference type="Proteomes" id="UP000191110">
    <property type="component" value="Unassembled WGS sequence"/>
</dbReference>
<dbReference type="Gene3D" id="3.10.310.50">
    <property type="match status" value="1"/>
</dbReference>
<dbReference type="RefSeq" id="WP_172840250.1">
    <property type="nucleotide sequence ID" value="NZ_MPRL01000026.1"/>
</dbReference>
<evidence type="ECO:0000313" key="3">
    <source>
        <dbReference type="EMBL" id="OOZ40403.1"/>
    </source>
</evidence>
<keyword evidence="1" id="KW-0472">Membrane</keyword>
<name>A0A1T2L5Q0_9GAMM</name>
<evidence type="ECO:0000313" key="4">
    <source>
        <dbReference type="Proteomes" id="UP000191110"/>
    </source>
</evidence>
<dbReference type="AlphaFoldDB" id="A0A1T2L5Q0"/>
<proteinExistence type="predicted"/>
<protein>
    <recommendedName>
        <fullName evidence="2">TPM domain-containing protein</fullName>
    </recommendedName>
</protein>
<dbReference type="InterPro" id="IPR007621">
    <property type="entry name" value="TPM_dom"/>
</dbReference>
<keyword evidence="1" id="KW-0812">Transmembrane</keyword>
<reference evidence="3 4" key="1">
    <citation type="submission" date="2016-11" db="EMBL/GenBank/DDBJ databases">
        <title>Mixed transmission modes and dynamic genome evolution in an obligate animal-bacterial symbiosis.</title>
        <authorList>
            <person name="Russell S.L."/>
            <person name="Corbett-Detig R.B."/>
            <person name="Cavanaugh C.M."/>
        </authorList>
    </citation>
    <scope>NUCLEOTIDE SEQUENCE [LARGE SCALE GENOMIC DNA]</scope>
    <source>
        <strain evidence="3">Sveles-Q1</strain>
    </source>
</reference>
<organism evidence="3 4">
    <name type="scientific">Solemya pervernicosa gill symbiont</name>
    <dbReference type="NCBI Taxonomy" id="642797"/>
    <lineage>
        <taxon>Bacteria</taxon>
        <taxon>Pseudomonadati</taxon>
        <taxon>Pseudomonadota</taxon>
        <taxon>Gammaproteobacteria</taxon>
        <taxon>sulfur-oxidizing symbionts</taxon>
    </lineage>
</organism>
<evidence type="ECO:0000256" key="1">
    <source>
        <dbReference type="SAM" id="Phobius"/>
    </source>
</evidence>
<feature type="domain" description="TPM" evidence="2">
    <location>
        <begin position="122"/>
        <end position="200"/>
    </location>
</feature>
<sequence>MTIKSAKTLFSQDEIGQIEATIAEVESKTSGEIVPVVATVSGRYDRSEDLFAFLFSLLSLSCCWYAFQGISDSTQAWSSGPALIVSLPIVLLILIVTFFIGIALASHFPILRLPLISKAEMQDEVEKRARESFQQLKIRNTEDATGILIYVSLYEHMVHVVGDDTINSKLNQSDWQAVCDTIIGGFSNKQPAQGLRDGILRGGELLAEHFPVKEGDTNELVDTLHLID</sequence>